<feature type="active site" description="Nucleophile" evidence="2">
    <location>
        <position position="32"/>
    </location>
</feature>
<dbReference type="AlphaFoldDB" id="A0A366D473"/>
<dbReference type="Gene3D" id="3.40.1090.10">
    <property type="entry name" value="Cytosolic phospholipase A2 catalytic domain"/>
    <property type="match status" value="1"/>
</dbReference>
<dbReference type="STRING" id="1210090.GCA_001613185_02392"/>
<dbReference type="GO" id="GO:0016787">
    <property type="term" value="F:hydrolase activity"/>
    <property type="evidence" value="ECO:0007669"/>
    <property type="project" value="UniProtKB-UniRule"/>
</dbReference>
<protein>
    <submittedName>
        <fullName evidence="4">Patatin-like phospholipase</fullName>
    </submittedName>
</protein>
<feature type="domain" description="PNPLA" evidence="3">
    <location>
        <begin position="1"/>
        <end position="166"/>
    </location>
</feature>
<feature type="short sequence motif" description="DGA/G" evidence="2">
    <location>
        <begin position="153"/>
        <end position="155"/>
    </location>
</feature>
<dbReference type="PANTHER" id="PTHR24138:SF12">
    <property type="entry name" value="PATATIN FAMILY PROTEIN"/>
    <property type="match status" value="1"/>
</dbReference>
<dbReference type="PROSITE" id="PS51635">
    <property type="entry name" value="PNPLA"/>
    <property type="match status" value="1"/>
</dbReference>
<gene>
    <name evidence="4" type="ORF">DFR74_117120</name>
</gene>
<name>A0A366D473_9NOCA</name>
<sequence length="494" mass="54944">MRGVFQARFLQRFEEQTRQSAAQVFDGIAATSTGALVGLALASGKPASNIYSLYQDYAASIFKPRRFGLIRRGSRYRPDELIKQLEKQLGDKRVGDVDIDIFITSSIADNYEGRLFTKADRDARLVDVALASAAAPTYFPPRMVGTDTRTYLDGGLWANNPCQVALRHLISHGKDPSDIVVFSLCTGRIPKGETLKILSETRPLSLNTLQFLTDVVPALQEWQVRDSIEESIPSQRYLEVNPILTKWISLDDHRAALDILPGLSDAEFDRNVEKLRGLLDYRPDAGPWAKEIAGVPWSTLAGVAAANVTAFIPSRKFYGEFREGRESITSYISSAQEDLTLVSVNLMTGDTLESILETFQEMLSRADRGVRVTLSLLNPEAQYLMDTVAPNINFTGEQLKPQIQSLVDRVVQFKAQLTPEMRGRFKLVCHNTLPSASAIMIDIHGENGKIQLETKAYKTPMIASFGFEVSAGSDFYKMLRRAYLELIADGDEVS</sequence>
<organism evidence="4 5">
    <name type="scientific">Nocardia puris</name>
    <dbReference type="NCBI Taxonomy" id="208602"/>
    <lineage>
        <taxon>Bacteria</taxon>
        <taxon>Bacillati</taxon>
        <taxon>Actinomycetota</taxon>
        <taxon>Actinomycetes</taxon>
        <taxon>Mycobacteriales</taxon>
        <taxon>Nocardiaceae</taxon>
        <taxon>Nocardia</taxon>
    </lineage>
</organism>
<accession>A0A366D473</accession>
<evidence type="ECO:0000259" key="3">
    <source>
        <dbReference type="PROSITE" id="PS51635"/>
    </source>
</evidence>
<dbReference type="InterPro" id="IPR047156">
    <property type="entry name" value="Teg/CotR/CapV-like"/>
</dbReference>
<keyword evidence="5" id="KW-1185">Reference proteome</keyword>
<dbReference type="CDD" id="cd07199">
    <property type="entry name" value="Pat17_PNPLA8_PNPLA9_like"/>
    <property type="match status" value="1"/>
</dbReference>
<dbReference type="Pfam" id="PF01734">
    <property type="entry name" value="Patatin"/>
    <property type="match status" value="1"/>
</dbReference>
<dbReference type="InterPro" id="IPR016035">
    <property type="entry name" value="Acyl_Trfase/lysoPLipase"/>
</dbReference>
<proteinExistence type="predicted"/>
<feature type="active site" description="Proton acceptor" evidence="2">
    <location>
        <position position="153"/>
    </location>
</feature>
<dbReference type="InterPro" id="IPR002641">
    <property type="entry name" value="PNPLA_dom"/>
</dbReference>
<dbReference type="EMBL" id="QNRE01000017">
    <property type="protein sequence ID" value="RBO84299.1"/>
    <property type="molecule type" value="Genomic_DNA"/>
</dbReference>
<comment type="caution">
    <text evidence="2">Lacks conserved residue(s) required for the propagation of feature annotation.</text>
</comment>
<keyword evidence="2" id="KW-0442">Lipid degradation</keyword>
<keyword evidence="2" id="KW-0378">Hydrolase</keyword>
<dbReference type="Proteomes" id="UP000252586">
    <property type="component" value="Unassembled WGS sequence"/>
</dbReference>
<evidence type="ECO:0000313" key="5">
    <source>
        <dbReference type="Proteomes" id="UP000252586"/>
    </source>
</evidence>
<reference evidence="4 5" key="1">
    <citation type="submission" date="2018-06" db="EMBL/GenBank/DDBJ databases">
        <title>Genomic Encyclopedia of Type Strains, Phase IV (KMG-IV): sequencing the most valuable type-strain genomes for metagenomic binning, comparative biology and taxonomic classification.</title>
        <authorList>
            <person name="Goeker M."/>
        </authorList>
    </citation>
    <scope>NUCLEOTIDE SEQUENCE [LARGE SCALE GENOMIC DNA]</scope>
    <source>
        <strain evidence="4 5">DSM 44599</strain>
    </source>
</reference>
<keyword evidence="1 2" id="KW-0443">Lipid metabolism</keyword>
<evidence type="ECO:0000256" key="2">
    <source>
        <dbReference type="PROSITE-ProRule" id="PRU01161"/>
    </source>
</evidence>
<evidence type="ECO:0000256" key="1">
    <source>
        <dbReference type="ARBA" id="ARBA00023098"/>
    </source>
</evidence>
<dbReference type="SUPFAM" id="SSF52151">
    <property type="entry name" value="FabD/lysophospholipase-like"/>
    <property type="match status" value="1"/>
</dbReference>
<dbReference type="PANTHER" id="PTHR24138">
    <property type="entry name" value="INTRACELLLAR PHOSPHOLIPASE A FAMILY"/>
    <property type="match status" value="1"/>
</dbReference>
<comment type="caution">
    <text evidence="4">The sequence shown here is derived from an EMBL/GenBank/DDBJ whole genome shotgun (WGS) entry which is preliminary data.</text>
</comment>
<evidence type="ECO:0000313" key="4">
    <source>
        <dbReference type="EMBL" id="RBO84299.1"/>
    </source>
</evidence>
<dbReference type="GO" id="GO:0016042">
    <property type="term" value="P:lipid catabolic process"/>
    <property type="evidence" value="ECO:0007669"/>
    <property type="project" value="UniProtKB-UniRule"/>
</dbReference>